<feature type="disulfide bond" evidence="4">
    <location>
        <begin position="204"/>
        <end position="213"/>
    </location>
</feature>
<dbReference type="GO" id="GO:0046982">
    <property type="term" value="F:protein heterodimerization activity"/>
    <property type="evidence" value="ECO:0007669"/>
    <property type="project" value="TreeGrafter"/>
</dbReference>
<organism evidence="6">
    <name type="scientific">Ochromonas danica</name>
    <name type="common">Golden alga</name>
    <name type="synonym">Chlorochromonas danica</name>
    <dbReference type="NCBI Taxonomy" id="2986"/>
    <lineage>
        <taxon>Eukaryota</taxon>
        <taxon>Sar</taxon>
        <taxon>Stramenopiles</taxon>
        <taxon>Ochrophyta</taxon>
        <taxon>Chrysophyceae</taxon>
        <taxon>Chromulinales</taxon>
        <taxon>Chromulinaceae</taxon>
        <taxon>Ochromonas</taxon>
    </lineage>
</organism>
<feature type="domain" description="EGF-like" evidence="5">
    <location>
        <begin position="181"/>
        <end position="214"/>
    </location>
</feature>
<dbReference type="PROSITE" id="PS01186">
    <property type="entry name" value="EGF_2"/>
    <property type="match status" value="2"/>
</dbReference>
<sequence length="220" mass="24102">MPTSMPTYIIEPWGQDIWDKKRRIRSGGLCDNSCSGHGICTLNNNCKCYVGSDGEDDWTGPDCSLRTCPKDYAWVGEVIGANDLHPRVECSNKGICNRQTGMCECFLGYDGIACQRSMCPENCNYRGACFPERILADKAGRKYEVPWDAMKAVGCLCDVGYRGPACDEQECPSGPDPLDGFGNEAGRDCSGRGVCNYDSGLCTCFSGFFGNRCQHQTVLI</sequence>
<evidence type="ECO:0000256" key="3">
    <source>
        <dbReference type="ARBA" id="ARBA00023157"/>
    </source>
</evidence>
<proteinExistence type="evidence at transcript level"/>
<evidence type="ECO:0000259" key="5">
    <source>
        <dbReference type="PROSITE" id="PS50026"/>
    </source>
</evidence>
<dbReference type="GO" id="GO:0042803">
    <property type="term" value="F:protein homodimerization activity"/>
    <property type="evidence" value="ECO:0007669"/>
    <property type="project" value="TreeGrafter"/>
</dbReference>
<dbReference type="Gene3D" id="2.170.300.10">
    <property type="entry name" value="Tie2 ligand-binding domain superfamily"/>
    <property type="match status" value="1"/>
</dbReference>
<dbReference type="InterPro" id="IPR000742">
    <property type="entry name" value="EGF"/>
</dbReference>
<dbReference type="AlphaFoldDB" id="C8KGJ1"/>
<dbReference type="SMART" id="SM00181">
    <property type="entry name" value="EGF"/>
    <property type="match status" value="4"/>
</dbReference>
<dbReference type="Gene3D" id="2.60.120.260">
    <property type="entry name" value="Galactose-binding domain-like"/>
    <property type="match status" value="1"/>
</dbReference>
<dbReference type="PANTHER" id="PTHR11219">
    <property type="entry name" value="TENEURIN AND N-ACETYLGLUCOSAMINE-1-PHOSPHODIESTER ALPHA-N-ACETYLGLUCOSAMINIDASE"/>
    <property type="match status" value="1"/>
</dbReference>
<dbReference type="PROSITE" id="PS50026">
    <property type="entry name" value="EGF_3"/>
    <property type="match status" value="1"/>
</dbReference>
<evidence type="ECO:0000256" key="1">
    <source>
        <dbReference type="ARBA" id="ARBA00022536"/>
    </source>
</evidence>
<dbReference type="InterPro" id="IPR051216">
    <property type="entry name" value="Teneurin"/>
</dbReference>
<keyword evidence="1 4" id="KW-0245">EGF-like domain</keyword>
<evidence type="ECO:0000313" key="6">
    <source>
        <dbReference type="EMBL" id="BAI39491.1"/>
    </source>
</evidence>
<accession>C8KGJ1</accession>
<dbReference type="SUPFAM" id="SSF57196">
    <property type="entry name" value="EGF/Laminin"/>
    <property type="match status" value="1"/>
</dbReference>
<dbReference type="Pfam" id="PF07974">
    <property type="entry name" value="EGF_2"/>
    <property type="match status" value="2"/>
</dbReference>
<evidence type="ECO:0000256" key="4">
    <source>
        <dbReference type="PROSITE-ProRule" id="PRU00076"/>
    </source>
</evidence>
<dbReference type="InterPro" id="IPR013111">
    <property type="entry name" value="EGF_extracell"/>
</dbReference>
<keyword evidence="2" id="KW-0677">Repeat</keyword>
<evidence type="ECO:0000256" key="2">
    <source>
        <dbReference type="ARBA" id="ARBA00022737"/>
    </source>
</evidence>
<dbReference type="GO" id="GO:0050839">
    <property type="term" value="F:cell adhesion molecule binding"/>
    <property type="evidence" value="ECO:0007669"/>
    <property type="project" value="TreeGrafter"/>
</dbReference>
<protein>
    <submittedName>
        <fullName evidence="6">Mastigoneme protein</fullName>
    </submittedName>
</protein>
<gene>
    <name evidence="6" type="primary">Ocm3</name>
</gene>
<dbReference type="PRINTS" id="PR00011">
    <property type="entry name" value="EGFLAMININ"/>
</dbReference>
<keyword evidence="3 4" id="KW-1015">Disulfide bond</keyword>
<reference evidence="6" key="1">
    <citation type="journal article" date="2009" name="J. Phycol.">
        <title>NOVEL PROTEINS COMPRISING THE STRAMENOPILE TRIPARTITE MASTIGONEME IN OCHROMONAS DANICA (CHRYSOPHYCEAE).</title>
        <authorList>
            <person name="Yamagishi T."/>
            <person name="Motomura T."/>
            <person name="Nagasato C."/>
            <person name="Kawai H."/>
        </authorList>
    </citation>
    <scope>NUCLEOTIDE SEQUENCE</scope>
</reference>
<comment type="caution">
    <text evidence="4">Lacks conserved residue(s) required for the propagation of feature annotation.</text>
</comment>
<name>C8KGJ1_OCHDN</name>
<dbReference type="PANTHER" id="PTHR11219:SF69">
    <property type="entry name" value="TENEURIN-A"/>
    <property type="match status" value="1"/>
</dbReference>
<dbReference type="GO" id="GO:0007157">
    <property type="term" value="P:heterophilic cell-cell adhesion via plasma membrane cell adhesion molecules"/>
    <property type="evidence" value="ECO:0007669"/>
    <property type="project" value="TreeGrafter"/>
</dbReference>
<dbReference type="EMBL" id="AB297721">
    <property type="protein sequence ID" value="BAI39491.1"/>
    <property type="molecule type" value="mRNA"/>
</dbReference>
<dbReference type="PROSITE" id="PS00022">
    <property type="entry name" value="EGF_1"/>
    <property type="match status" value="2"/>
</dbReference>